<dbReference type="CDD" id="cd07825">
    <property type="entry name" value="SRPBCC_7"/>
    <property type="match status" value="1"/>
</dbReference>
<name>A0A178LNL0_MYCIR</name>
<reference evidence="1 2" key="1">
    <citation type="submission" date="2016-04" db="EMBL/GenBank/DDBJ databases">
        <title>Draft Genome Sequences of Staphylococcus capitis Strain H36, S. capitis Strain H65, S. cohnii Strain H62, S. hominis Strain H69, Mycobacterium iranicum Strain H39, Plantibacter sp. Strain H53, Pseudomonas oryzihabitans Strain H72, and Microbacterium sp. Strain H83, isolated from residential settings.</title>
        <authorList>
            <person name="Lymperopoulou D."/>
            <person name="Adams R.I."/>
            <person name="Lindow S."/>
            <person name="Coil D.A."/>
            <person name="Jospin G."/>
            <person name="Eisen J.A."/>
        </authorList>
    </citation>
    <scope>NUCLEOTIDE SEQUENCE [LARGE SCALE GENOMIC DNA]</scope>
    <source>
        <strain evidence="1 2">H39</strain>
    </source>
</reference>
<dbReference type="STRING" id="912594.AWC12_10060"/>
<dbReference type="Proteomes" id="UP000078396">
    <property type="component" value="Unassembled WGS sequence"/>
</dbReference>
<dbReference type="RefSeq" id="WP_064284379.1">
    <property type="nucleotide sequence ID" value="NZ_LWCS01000054.1"/>
</dbReference>
<evidence type="ECO:0000313" key="2">
    <source>
        <dbReference type="Proteomes" id="UP000078396"/>
    </source>
</evidence>
<protein>
    <submittedName>
        <fullName evidence="1">Polyketide cyclase</fullName>
    </submittedName>
</protein>
<organism evidence="1 2">
    <name type="scientific">Mycolicibacterium iranicum</name>
    <name type="common">Mycobacterium iranicum</name>
    <dbReference type="NCBI Taxonomy" id="912594"/>
    <lineage>
        <taxon>Bacteria</taxon>
        <taxon>Bacillati</taxon>
        <taxon>Actinomycetota</taxon>
        <taxon>Actinomycetes</taxon>
        <taxon>Mycobacteriales</taxon>
        <taxon>Mycobacteriaceae</taxon>
        <taxon>Mycolicibacterium</taxon>
    </lineage>
</organism>
<accession>A0A178LNL0</accession>
<dbReference type="InterPro" id="IPR023393">
    <property type="entry name" value="START-like_dom_sf"/>
</dbReference>
<dbReference type="SUPFAM" id="SSF55961">
    <property type="entry name" value="Bet v1-like"/>
    <property type="match status" value="1"/>
</dbReference>
<sequence>MTETMNVSSIIDATASAVFAVLADPSRHAAIDGTGWVRDSLDGELLTHTGQMFRIGMYHDNHPNGHYEMANKVTAFERDRAIAWEPGQQGEDGVVEFGGWTWRYDLERLGTDQTRVTLSYDWSAVPPMLREHIEFPPFPVQHLENSLANLAELAVAAKSHPFG</sequence>
<dbReference type="AlphaFoldDB" id="A0A178LNL0"/>
<evidence type="ECO:0000313" key="1">
    <source>
        <dbReference type="EMBL" id="OAN32633.1"/>
    </source>
</evidence>
<proteinExistence type="predicted"/>
<dbReference type="OrthoDB" id="6624781at2"/>
<dbReference type="Gene3D" id="3.30.530.20">
    <property type="match status" value="1"/>
</dbReference>
<comment type="caution">
    <text evidence="1">The sequence shown here is derived from an EMBL/GenBank/DDBJ whole genome shotgun (WGS) entry which is preliminary data.</text>
</comment>
<gene>
    <name evidence="1" type="ORF">A4X20_09005</name>
</gene>
<dbReference type="EMBL" id="LWCS01000054">
    <property type="protein sequence ID" value="OAN32633.1"/>
    <property type="molecule type" value="Genomic_DNA"/>
</dbReference>